<evidence type="ECO:0000259" key="1">
    <source>
        <dbReference type="Pfam" id="PF12680"/>
    </source>
</evidence>
<comment type="caution">
    <text evidence="2">The sequence shown here is derived from an EMBL/GenBank/DDBJ whole genome shotgun (WGS) entry which is preliminary data.</text>
</comment>
<feature type="domain" description="SnoaL-like" evidence="1">
    <location>
        <begin position="9"/>
        <end position="125"/>
    </location>
</feature>
<organism evidence="2 3">
    <name type="scientific">Thermosporothrix hazakensis</name>
    <dbReference type="NCBI Taxonomy" id="644383"/>
    <lineage>
        <taxon>Bacteria</taxon>
        <taxon>Bacillati</taxon>
        <taxon>Chloroflexota</taxon>
        <taxon>Ktedonobacteria</taxon>
        <taxon>Ktedonobacterales</taxon>
        <taxon>Thermosporotrichaceae</taxon>
        <taxon>Thermosporothrix</taxon>
    </lineage>
</organism>
<dbReference type="Proteomes" id="UP000248806">
    <property type="component" value="Unassembled WGS sequence"/>
</dbReference>
<dbReference type="Pfam" id="PF12680">
    <property type="entry name" value="SnoaL_2"/>
    <property type="match status" value="1"/>
</dbReference>
<dbReference type="Gene3D" id="3.10.450.50">
    <property type="match status" value="1"/>
</dbReference>
<dbReference type="AlphaFoldDB" id="A0A326U040"/>
<dbReference type="RefSeq" id="WP_170142923.1">
    <property type="nucleotide sequence ID" value="NZ_BIFX01000001.1"/>
</dbReference>
<evidence type="ECO:0000313" key="2">
    <source>
        <dbReference type="EMBL" id="PZW22557.1"/>
    </source>
</evidence>
<reference evidence="2 3" key="1">
    <citation type="submission" date="2018-06" db="EMBL/GenBank/DDBJ databases">
        <title>Genomic Encyclopedia of Archaeal and Bacterial Type Strains, Phase II (KMG-II): from individual species to whole genera.</title>
        <authorList>
            <person name="Goeker M."/>
        </authorList>
    </citation>
    <scope>NUCLEOTIDE SEQUENCE [LARGE SCALE GENOMIC DNA]</scope>
    <source>
        <strain evidence="2 3">ATCC BAA-1881</strain>
    </source>
</reference>
<dbReference type="InterPro" id="IPR037401">
    <property type="entry name" value="SnoaL-like"/>
</dbReference>
<proteinExistence type="predicted"/>
<dbReference type="InterPro" id="IPR032710">
    <property type="entry name" value="NTF2-like_dom_sf"/>
</dbReference>
<sequence>MSDETIELVRNFTTAIDNNQPDEYEPYLADTFHFEGWTPKPLDRQGFLDLISGLKAGIPGLAFNIHNMIDEDDTTVSATWHVTGYQSDSFVLPVLGTPPIPQTGRSISLPTEDVVYKLQDDKITAIHATTNDEGGVRGILKQLGIDLPLVQ</sequence>
<name>A0A326U040_THEHA</name>
<dbReference type="SUPFAM" id="SSF54427">
    <property type="entry name" value="NTF2-like"/>
    <property type="match status" value="1"/>
</dbReference>
<evidence type="ECO:0000313" key="3">
    <source>
        <dbReference type="Proteomes" id="UP000248806"/>
    </source>
</evidence>
<dbReference type="EMBL" id="QKUF01000031">
    <property type="protein sequence ID" value="PZW22557.1"/>
    <property type="molecule type" value="Genomic_DNA"/>
</dbReference>
<accession>A0A326U040</accession>
<protein>
    <submittedName>
        <fullName evidence="2">Putative ester cyclase</fullName>
    </submittedName>
</protein>
<gene>
    <name evidence="2" type="ORF">EI42_05342</name>
</gene>
<keyword evidence="3" id="KW-1185">Reference proteome</keyword>